<reference evidence="1" key="1">
    <citation type="submission" date="2021-06" db="EMBL/GenBank/DDBJ databases">
        <authorList>
            <person name="Kallberg Y."/>
            <person name="Tangrot J."/>
            <person name="Rosling A."/>
        </authorList>
    </citation>
    <scope>NUCLEOTIDE SEQUENCE</scope>
    <source>
        <strain evidence="1">MA461A</strain>
    </source>
</reference>
<evidence type="ECO:0000313" key="2">
    <source>
        <dbReference type="Proteomes" id="UP000789920"/>
    </source>
</evidence>
<evidence type="ECO:0000313" key="1">
    <source>
        <dbReference type="EMBL" id="CAG8808609.1"/>
    </source>
</evidence>
<comment type="caution">
    <text evidence="1">The sequence shown here is derived from an EMBL/GenBank/DDBJ whole genome shotgun (WGS) entry which is preliminary data.</text>
</comment>
<feature type="non-terminal residue" evidence="1">
    <location>
        <position position="64"/>
    </location>
</feature>
<sequence>MKESILSHVDDQSTAIIHGKEYGLWFYSFELYDLNGLKKWCYHRNRNAYQPPIRNSENKIFSIE</sequence>
<gene>
    <name evidence="1" type="ORF">RPERSI_LOCUS22664</name>
</gene>
<accession>A0ACA9RUS8</accession>
<dbReference type="Proteomes" id="UP000789920">
    <property type="component" value="Unassembled WGS sequence"/>
</dbReference>
<organism evidence="1 2">
    <name type="scientific">Racocetra persica</name>
    <dbReference type="NCBI Taxonomy" id="160502"/>
    <lineage>
        <taxon>Eukaryota</taxon>
        <taxon>Fungi</taxon>
        <taxon>Fungi incertae sedis</taxon>
        <taxon>Mucoromycota</taxon>
        <taxon>Glomeromycotina</taxon>
        <taxon>Glomeromycetes</taxon>
        <taxon>Diversisporales</taxon>
        <taxon>Gigasporaceae</taxon>
        <taxon>Racocetra</taxon>
    </lineage>
</organism>
<name>A0ACA9RUS8_9GLOM</name>
<proteinExistence type="predicted"/>
<dbReference type="EMBL" id="CAJVQC010069058">
    <property type="protein sequence ID" value="CAG8808609.1"/>
    <property type="molecule type" value="Genomic_DNA"/>
</dbReference>
<protein>
    <submittedName>
        <fullName evidence="1">6807_t:CDS:1</fullName>
    </submittedName>
</protein>
<keyword evidence="2" id="KW-1185">Reference proteome</keyword>